<sequence length="400" mass="41703">MRTVAVVGASLAGLSAARSLRRQGYDGRLVVLGDELHRPYDRPPLSKEFLAGTIGEEELALESDDEDLQAEWLLGVRATGLDSADRAVRLADGREIRADGFVIATGAAARTLPGSEGLAGVHVLRTVDDARALRDELAGGGRLVVIGGGFIGGEVASTACALGLDVTVIEAAPTPLAGPLGETMGGIVSALHADHGVRLLCGVGVKGLSGDERSDTRVSPDGVRGRVDAVLLEDGRSIPADIVVVGVGARPCVDWLEGSGVALDNGVTCGADGRTSRAGVVAVGDCANWYDPRVGAHRRVEHWTGARERADAAVRTLLSWGAAEPGVPRPPYFWSDQYGVKIQFVGHAAGADSVTIEEGAADDRNVLAVYRRAGHPVAALGMNQPRLFTRWRKQLALAAS</sequence>
<evidence type="ECO:0000256" key="4">
    <source>
        <dbReference type="ARBA" id="ARBA00023002"/>
    </source>
</evidence>
<evidence type="ECO:0000256" key="2">
    <source>
        <dbReference type="ARBA" id="ARBA00022630"/>
    </source>
</evidence>
<evidence type="ECO:0000259" key="5">
    <source>
        <dbReference type="Pfam" id="PF07992"/>
    </source>
</evidence>
<dbReference type="InterPro" id="IPR028202">
    <property type="entry name" value="Reductase_C"/>
</dbReference>
<protein>
    <submittedName>
        <fullName evidence="7">NAD(P)/FAD-dependent oxidoreductase</fullName>
    </submittedName>
</protein>
<name>A0A505DGW7_9ACTN</name>
<keyword evidence="3" id="KW-0274">FAD</keyword>
<dbReference type="PANTHER" id="PTHR43557">
    <property type="entry name" value="APOPTOSIS-INDUCING FACTOR 1"/>
    <property type="match status" value="1"/>
</dbReference>
<evidence type="ECO:0000256" key="3">
    <source>
        <dbReference type="ARBA" id="ARBA00022827"/>
    </source>
</evidence>
<dbReference type="Gene3D" id="3.30.390.30">
    <property type="match status" value="1"/>
</dbReference>
<dbReference type="PRINTS" id="PR00411">
    <property type="entry name" value="PNDRDTASEI"/>
</dbReference>
<dbReference type="Gene3D" id="3.50.50.60">
    <property type="entry name" value="FAD/NAD(P)-binding domain"/>
    <property type="match status" value="2"/>
</dbReference>
<comment type="cofactor">
    <cofactor evidence="1">
        <name>FAD</name>
        <dbReference type="ChEBI" id="CHEBI:57692"/>
    </cofactor>
</comment>
<keyword evidence="2" id="KW-0285">Flavoprotein</keyword>
<proteinExistence type="predicted"/>
<evidence type="ECO:0000256" key="1">
    <source>
        <dbReference type="ARBA" id="ARBA00001974"/>
    </source>
</evidence>
<dbReference type="EMBL" id="VCHX02000099">
    <property type="protein sequence ID" value="TPQ22120.1"/>
    <property type="molecule type" value="Genomic_DNA"/>
</dbReference>
<evidence type="ECO:0000313" key="8">
    <source>
        <dbReference type="Proteomes" id="UP000317378"/>
    </source>
</evidence>
<feature type="domain" description="Reductase C-terminal" evidence="6">
    <location>
        <begin position="332"/>
        <end position="396"/>
    </location>
</feature>
<gene>
    <name evidence="7" type="ORF">FGD71_011335</name>
</gene>
<dbReference type="InterPro" id="IPR016156">
    <property type="entry name" value="FAD/NAD-linked_Rdtase_dimer_sf"/>
</dbReference>
<dbReference type="PANTHER" id="PTHR43557:SF2">
    <property type="entry name" value="RIESKE DOMAIN-CONTAINING PROTEIN-RELATED"/>
    <property type="match status" value="1"/>
</dbReference>
<dbReference type="Pfam" id="PF14759">
    <property type="entry name" value="Reductase_C"/>
    <property type="match status" value="1"/>
</dbReference>
<evidence type="ECO:0000259" key="6">
    <source>
        <dbReference type="Pfam" id="PF14759"/>
    </source>
</evidence>
<dbReference type="Proteomes" id="UP000317378">
    <property type="component" value="Unassembled WGS sequence"/>
</dbReference>
<dbReference type="SUPFAM" id="SSF55424">
    <property type="entry name" value="FAD/NAD-linked reductases, dimerisation (C-terminal) domain"/>
    <property type="match status" value="1"/>
</dbReference>
<dbReference type="Pfam" id="PF07992">
    <property type="entry name" value="Pyr_redox_2"/>
    <property type="match status" value="1"/>
</dbReference>
<dbReference type="SUPFAM" id="SSF51905">
    <property type="entry name" value="FAD/NAD(P)-binding domain"/>
    <property type="match status" value="2"/>
</dbReference>
<dbReference type="AlphaFoldDB" id="A0A505DGW7"/>
<dbReference type="GO" id="GO:0005737">
    <property type="term" value="C:cytoplasm"/>
    <property type="evidence" value="ECO:0007669"/>
    <property type="project" value="TreeGrafter"/>
</dbReference>
<accession>A0A505DGW7</accession>
<feature type="domain" description="FAD/NAD(P)-binding" evidence="5">
    <location>
        <begin position="3"/>
        <end position="308"/>
    </location>
</feature>
<comment type="caution">
    <text evidence="7">The sequence shown here is derived from an EMBL/GenBank/DDBJ whole genome shotgun (WGS) entry which is preliminary data.</text>
</comment>
<evidence type="ECO:0000313" key="7">
    <source>
        <dbReference type="EMBL" id="TPQ22120.1"/>
    </source>
</evidence>
<dbReference type="GO" id="GO:0016651">
    <property type="term" value="F:oxidoreductase activity, acting on NAD(P)H"/>
    <property type="evidence" value="ECO:0007669"/>
    <property type="project" value="TreeGrafter"/>
</dbReference>
<keyword evidence="4" id="KW-0560">Oxidoreductase</keyword>
<organism evidence="7 8">
    <name type="scientific">Streptomyces sporangiiformans</name>
    <dbReference type="NCBI Taxonomy" id="2315329"/>
    <lineage>
        <taxon>Bacteria</taxon>
        <taxon>Bacillati</taxon>
        <taxon>Actinomycetota</taxon>
        <taxon>Actinomycetes</taxon>
        <taxon>Kitasatosporales</taxon>
        <taxon>Streptomycetaceae</taxon>
        <taxon>Streptomyces</taxon>
    </lineage>
</organism>
<dbReference type="InterPro" id="IPR023753">
    <property type="entry name" value="FAD/NAD-binding_dom"/>
</dbReference>
<dbReference type="OrthoDB" id="4475657at2"/>
<reference evidence="7 8" key="1">
    <citation type="submission" date="2019-06" db="EMBL/GenBank/DDBJ databases">
        <title>Streptomyces sporangiiformans sp. nov., a novel actinomycete isolated from soil in Mount Song.</title>
        <authorList>
            <person name="Han L."/>
        </authorList>
    </citation>
    <scope>NUCLEOTIDE SEQUENCE [LARGE SCALE GENOMIC DNA]</scope>
    <source>
        <strain evidence="7 8">NEAU-SSA 1</strain>
    </source>
</reference>
<dbReference type="RefSeq" id="WP_119100275.1">
    <property type="nucleotide sequence ID" value="NZ_QXMJ01000099.1"/>
</dbReference>
<keyword evidence="8" id="KW-1185">Reference proteome</keyword>
<dbReference type="PRINTS" id="PR00368">
    <property type="entry name" value="FADPNR"/>
</dbReference>
<dbReference type="InterPro" id="IPR036188">
    <property type="entry name" value="FAD/NAD-bd_sf"/>
</dbReference>
<dbReference type="InterPro" id="IPR050446">
    <property type="entry name" value="FAD-oxidoreductase/Apoptosis"/>
</dbReference>